<dbReference type="Gene3D" id="3.40.50.2000">
    <property type="entry name" value="Glycogen Phosphorylase B"/>
    <property type="match status" value="1"/>
</dbReference>
<dbReference type="Pfam" id="PF00535">
    <property type="entry name" value="Glycos_transf_2"/>
    <property type="match status" value="1"/>
</dbReference>
<dbReference type="InterPro" id="IPR001173">
    <property type="entry name" value="Glyco_trans_2-like"/>
</dbReference>
<feature type="domain" description="Glycosyltransferase 2-like" evidence="1">
    <location>
        <begin position="6"/>
        <end position="123"/>
    </location>
</feature>
<dbReference type="Proteomes" id="UP000245647">
    <property type="component" value="Unassembled WGS sequence"/>
</dbReference>
<dbReference type="AlphaFoldDB" id="A0A2U2P9B4"/>
<keyword evidence="3" id="KW-1185">Reference proteome</keyword>
<dbReference type="OrthoDB" id="9802649at2"/>
<reference evidence="2 3" key="1">
    <citation type="submission" date="2018-04" db="EMBL/GenBank/DDBJ databases">
        <title>Pedobacter chongqingensis sp. nov., isolated from a rottenly hemp rope.</title>
        <authorList>
            <person name="Cai Y."/>
        </authorList>
    </citation>
    <scope>NUCLEOTIDE SEQUENCE [LARGE SCALE GENOMIC DNA]</scope>
    <source>
        <strain evidence="2 3">FJ4-8</strain>
    </source>
</reference>
<dbReference type="GO" id="GO:0016740">
    <property type="term" value="F:transferase activity"/>
    <property type="evidence" value="ECO:0007669"/>
    <property type="project" value="UniProtKB-KW"/>
</dbReference>
<evidence type="ECO:0000259" key="1">
    <source>
        <dbReference type="Pfam" id="PF00535"/>
    </source>
</evidence>
<organism evidence="2 3">
    <name type="scientific">Pararcticibacter amylolyticus</name>
    <dbReference type="NCBI Taxonomy" id="2173175"/>
    <lineage>
        <taxon>Bacteria</taxon>
        <taxon>Pseudomonadati</taxon>
        <taxon>Bacteroidota</taxon>
        <taxon>Sphingobacteriia</taxon>
        <taxon>Sphingobacteriales</taxon>
        <taxon>Sphingobacteriaceae</taxon>
        <taxon>Pararcticibacter</taxon>
    </lineage>
</organism>
<name>A0A2U2P9B4_9SPHI</name>
<keyword evidence="2" id="KW-0808">Transferase</keyword>
<comment type="caution">
    <text evidence="2">The sequence shown here is derived from an EMBL/GenBank/DDBJ whole genome shotgun (WGS) entry which is preliminary data.</text>
</comment>
<dbReference type="Gene3D" id="3.90.550.10">
    <property type="entry name" value="Spore Coat Polysaccharide Biosynthesis Protein SpsA, Chain A"/>
    <property type="match status" value="1"/>
</dbReference>
<dbReference type="CDD" id="cd00761">
    <property type="entry name" value="Glyco_tranf_GTA_type"/>
    <property type="match status" value="1"/>
</dbReference>
<dbReference type="PANTHER" id="PTHR43685:SF2">
    <property type="entry name" value="GLYCOSYLTRANSFERASE 2-LIKE DOMAIN-CONTAINING PROTEIN"/>
    <property type="match status" value="1"/>
</dbReference>
<dbReference type="SUPFAM" id="SSF53448">
    <property type="entry name" value="Nucleotide-diphospho-sugar transferases"/>
    <property type="match status" value="1"/>
</dbReference>
<dbReference type="EMBL" id="QEAS01000046">
    <property type="protein sequence ID" value="PWG77972.1"/>
    <property type="molecule type" value="Genomic_DNA"/>
</dbReference>
<dbReference type="InterPro" id="IPR029044">
    <property type="entry name" value="Nucleotide-diphossugar_trans"/>
</dbReference>
<proteinExistence type="predicted"/>
<accession>A0A2U2P9B4</accession>
<sequence length="619" mass="71688">MKRGFSVIMPTYNQASFIRRAILSLQKQTFTNWELIIINDGSTDDTVFFISDFLENSNIKYIENNNNMGLGYVLNQGLDAASYNYIAYLPSDDFYYENHLESLMDKFITYSDAILVFSGLRYYINDIMVNFPNTESQGLRDGHPLQLVQTAHKKTKDRWLEREEWVCDSLFDMYWLKLINKGSFVATKQISCFWTDHPNQRHKIIGERFGGGLNQYRAFYKVKTPIKMKTSKYKFIDEVELYKGFRGRPLDKNPDSLKILIVGELAYNSERIYALEQAGHQLYGLWAKPEFTFNTVGSLPFGNVIDITYEDYQKKIKEIQPDIIYGLLNFVAVPLAYEVRKSLPDIPFVWHFKEGPSICLQRGVWDKLIYLFTYADGKIYLNKETKDWIEMFIPKTGMNFLLDGDIPKGDFFGKKTSKKISNSDGQIHTVVAGRLIGVNPDDMRFLAAHNIHLHLYTENYHNSRDMLNYAMKSSAPDHFHIHHHVSQINWTEEFSKYDAGWLHNLASTNNGNILNVCWDDLNIPARTNTYAAAGLPVIIRDNSEHIVAIQSKIEELGYGLFFNKLEDLAILLKNKKHMSKLTDNALKASSMFTFDYYTTSLTGFFKNVIKNKLNEKNNH</sequence>
<dbReference type="RefSeq" id="WP_109418462.1">
    <property type="nucleotide sequence ID" value="NZ_QEAS01000046.1"/>
</dbReference>
<evidence type="ECO:0000313" key="3">
    <source>
        <dbReference type="Proteomes" id="UP000245647"/>
    </source>
</evidence>
<protein>
    <submittedName>
        <fullName evidence="2">Glycosyltransferase family 2 protein</fullName>
    </submittedName>
</protein>
<dbReference type="PANTHER" id="PTHR43685">
    <property type="entry name" value="GLYCOSYLTRANSFERASE"/>
    <property type="match status" value="1"/>
</dbReference>
<dbReference type="InterPro" id="IPR050834">
    <property type="entry name" value="Glycosyltransf_2"/>
</dbReference>
<evidence type="ECO:0000313" key="2">
    <source>
        <dbReference type="EMBL" id="PWG77972.1"/>
    </source>
</evidence>
<gene>
    <name evidence="2" type="ORF">DDR33_24685</name>
</gene>